<keyword evidence="3" id="KW-1185">Reference proteome</keyword>
<sequence>ESSGAEEMDIGDMEEKEEAHGRFLARDAAKASRSLTARIVTFKEPSQKRKIVTAPVRGVPTAAQSPKGSPLSAAMRVKSAWSRLPGAAMLSRSAPTLLRSASRERKKQAKKQRAREELNLARKEARAAKRREIMSDFELCIKSLREASRKYMIEKGMKSNDEL</sequence>
<comment type="caution">
    <text evidence="2">The sequence shown here is derived from an EMBL/GenBank/DDBJ whole genome shotgun (WGS) entry which is preliminary data.</text>
</comment>
<accession>A0A7J6L4Z4</accession>
<reference evidence="2 3" key="1">
    <citation type="submission" date="2020-04" db="EMBL/GenBank/DDBJ databases">
        <title>Perkinsus chesapeaki whole genome sequence.</title>
        <authorList>
            <person name="Bogema D.R."/>
        </authorList>
    </citation>
    <scope>NUCLEOTIDE SEQUENCE [LARGE SCALE GENOMIC DNA]</scope>
    <source>
        <strain evidence="2">ATCC PRA-425</strain>
    </source>
</reference>
<evidence type="ECO:0000256" key="1">
    <source>
        <dbReference type="SAM" id="MobiDB-lite"/>
    </source>
</evidence>
<evidence type="ECO:0000313" key="3">
    <source>
        <dbReference type="Proteomes" id="UP000591131"/>
    </source>
</evidence>
<name>A0A7J6L4Z4_PERCH</name>
<dbReference type="OrthoDB" id="10525107at2759"/>
<organism evidence="2 3">
    <name type="scientific">Perkinsus chesapeaki</name>
    <name type="common">Clam parasite</name>
    <name type="synonym">Perkinsus andrewsi</name>
    <dbReference type="NCBI Taxonomy" id="330153"/>
    <lineage>
        <taxon>Eukaryota</taxon>
        <taxon>Sar</taxon>
        <taxon>Alveolata</taxon>
        <taxon>Perkinsozoa</taxon>
        <taxon>Perkinsea</taxon>
        <taxon>Perkinsida</taxon>
        <taxon>Perkinsidae</taxon>
        <taxon>Perkinsus</taxon>
    </lineage>
</organism>
<feature type="compositionally biased region" description="Acidic residues" evidence="1">
    <location>
        <begin position="1"/>
        <end position="16"/>
    </location>
</feature>
<feature type="region of interest" description="Disordered" evidence="1">
    <location>
        <begin position="1"/>
        <end position="21"/>
    </location>
</feature>
<gene>
    <name evidence="2" type="ORF">FOL47_010052</name>
</gene>
<feature type="region of interest" description="Disordered" evidence="1">
    <location>
        <begin position="92"/>
        <end position="115"/>
    </location>
</feature>
<feature type="compositionally biased region" description="Basic residues" evidence="1">
    <location>
        <begin position="104"/>
        <end position="113"/>
    </location>
</feature>
<dbReference type="EMBL" id="JAAPAO010000749">
    <property type="protein sequence ID" value="KAF4654258.1"/>
    <property type="molecule type" value="Genomic_DNA"/>
</dbReference>
<protein>
    <submittedName>
        <fullName evidence="2">Uncharacterized protein</fullName>
    </submittedName>
</protein>
<dbReference type="AlphaFoldDB" id="A0A7J6L4Z4"/>
<evidence type="ECO:0000313" key="2">
    <source>
        <dbReference type="EMBL" id="KAF4654258.1"/>
    </source>
</evidence>
<dbReference type="Proteomes" id="UP000591131">
    <property type="component" value="Unassembled WGS sequence"/>
</dbReference>
<proteinExistence type="predicted"/>
<feature type="non-terminal residue" evidence="2">
    <location>
        <position position="163"/>
    </location>
</feature>